<dbReference type="EMBL" id="UINC01043462">
    <property type="protein sequence ID" value="SVB47535.1"/>
    <property type="molecule type" value="Genomic_DNA"/>
</dbReference>
<dbReference type="InterPro" id="IPR036291">
    <property type="entry name" value="NAD(P)-bd_dom_sf"/>
</dbReference>
<sequence length="214" mass="24653">VLEKRPELCRYLSKVYLAESEVAALESCDSVVVAVPPQIQFEIVSKCLQYNNIMRYYLEKPLAVTPDDGNILINNLYLRGRDLSIGFILSTLQVFEKIDFSATRNNQNFELHWEFYAHHFSHNLDTWKRRHSDGGGVLRFYGIHLIALLVKKGYSHVEKSTLIGGDNEPYLWRANFSGNGLKRIGVSLNSKSKLNRFDLMLNNLEIFSYQTPFS</sequence>
<dbReference type="InterPro" id="IPR000683">
    <property type="entry name" value="Gfo/Idh/MocA-like_OxRdtase_N"/>
</dbReference>
<name>A0A382EAK4_9ZZZZ</name>
<feature type="non-terminal residue" evidence="2">
    <location>
        <position position="1"/>
    </location>
</feature>
<gene>
    <name evidence="2" type="ORF">METZ01_LOCUS200389</name>
</gene>
<proteinExistence type="predicted"/>
<protein>
    <recommendedName>
        <fullName evidence="1">Gfo/Idh/MocA-like oxidoreductase N-terminal domain-containing protein</fullName>
    </recommendedName>
</protein>
<organism evidence="2">
    <name type="scientific">marine metagenome</name>
    <dbReference type="NCBI Taxonomy" id="408172"/>
    <lineage>
        <taxon>unclassified sequences</taxon>
        <taxon>metagenomes</taxon>
        <taxon>ecological metagenomes</taxon>
    </lineage>
</organism>
<evidence type="ECO:0000259" key="1">
    <source>
        <dbReference type="Pfam" id="PF01408"/>
    </source>
</evidence>
<dbReference type="GO" id="GO:0000166">
    <property type="term" value="F:nucleotide binding"/>
    <property type="evidence" value="ECO:0007669"/>
    <property type="project" value="InterPro"/>
</dbReference>
<dbReference type="AlphaFoldDB" id="A0A382EAK4"/>
<dbReference type="Gene3D" id="3.30.360.10">
    <property type="entry name" value="Dihydrodipicolinate Reductase, domain 2"/>
    <property type="match status" value="1"/>
</dbReference>
<feature type="domain" description="Gfo/Idh/MocA-like oxidoreductase N-terminal" evidence="1">
    <location>
        <begin position="20"/>
        <end position="84"/>
    </location>
</feature>
<dbReference type="SUPFAM" id="SSF51735">
    <property type="entry name" value="NAD(P)-binding Rossmann-fold domains"/>
    <property type="match status" value="1"/>
</dbReference>
<dbReference type="Pfam" id="PF01408">
    <property type="entry name" value="GFO_IDH_MocA"/>
    <property type="match status" value="1"/>
</dbReference>
<feature type="non-terminal residue" evidence="2">
    <location>
        <position position="214"/>
    </location>
</feature>
<evidence type="ECO:0000313" key="2">
    <source>
        <dbReference type="EMBL" id="SVB47535.1"/>
    </source>
</evidence>
<reference evidence="2" key="1">
    <citation type="submission" date="2018-05" db="EMBL/GenBank/DDBJ databases">
        <authorList>
            <person name="Lanie J.A."/>
            <person name="Ng W.-L."/>
            <person name="Kazmierczak K.M."/>
            <person name="Andrzejewski T.M."/>
            <person name="Davidsen T.M."/>
            <person name="Wayne K.J."/>
            <person name="Tettelin H."/>
            <person name="Glass J.I."/>
            <person name="Rusch D."/>
            <person name="Podicherti R."/>
            <person name="Tsui H.-C.T."/>
            <person name="Winkler M.E."/>
        </authorList>
    </citation>
    <scope>NUCLEOTIDE SEQUENCE</scope>
</reference>
<dbReference type="Gene3D" id="3.40.50.720">
    <property type="entry name" value="NAD(P)-binding Rossmann-like Domain"/>
    <property type="match status" value="1"/>
</dbReference>
<accession>A0A382EAK4</accession>